<evidence type="ECO:0000259" key="2">
    <source>
        <dbReference type="PROSITE" id="PS50943"/>
    </source>
</evidence>
<dbReference type="PANTHER" id="PTHR46558:SF4">
    <property type="entry name" value="DNA-BIDING PHAGE PROTEIN"/>
    <property type="match status" value="1"/>
</dbReference>
<dbReference type="Pfam" id="PF01381">
    <property type="entry name" value="HTH_3"/>
    <property type="match status" value="1"/>
</dbReference>
<dbReference type="Proteomes" id="UP000579281">
    <property type="component" value="Unassembled WGS sequence"/>
</dbReference>
<keyword evidence="4" id="KW-1185">Reference proteome</keyword>
<dbReference type="SUPFAM" id="SSF47413">
    <property type="entry name" value="lambda repressor-like DNA-binding domains"/>
    <property type="match status" value="1"/>
</dbReference>
<sequence>MYEKLKELRLKKGITQEEMARKLGYKYTSGYNQLEKGKRKIDIETARKIALILEEPVEEIFFKP</sequence>
<name>A0A841KPF3_9FIRM</name>
<dbReference type="PANTHER" id="PTHR46558">
    <property type="entry name" value="TRACRIPTIONAL REGULATORY PROTEIN-RELATED-RELATED"/>
    <property type="match status" value="1"/>
</dbReference>
<dbReference type="EMBL" id="JACHEN010000006">
    <property type="protein sequence ID" value="MBB6215191.1"/>
    <property type="molecule type" value="Genomic_DNA"/>
</dbReference>
<evidence type="ECO:0000313" key="4">
    <source>
        <dbReference type="Proteomes" id="UP000579281"/>
    </source>
</evidence>
<evidence type="ECO:0000256" key="1">
    <source>
        <dbReference type="ARBA" id="ARBA00023125"/>
    </source>
</evidence>
<organism evidence="3 4">
    <name type="scientific">Anaerosolibacter carboniphilus</name>
    <dbReference type="NCBI Taxonomy" id="1417629"/>
    <lineage>
        <taxon>Bacteria</taxon>
        <taxon>Bacillati</taxon>
        <taxon>Bacillota</taxon>
        <taxon>Clostridia</taxon>
        <taxon>Peptostreptococcales</taxon>
        <taxon>Thermotaleaceae</taxon>
        <taxon>Anaerosolibacter</taxon>
    </lineage>
</organism>
<evidence type="ECO:0000313" key="3">
    <source>
        <dbReference type="EMBL" id="MBB6215191.1"/>
    </source>
</evidence>
<dbReference type="AlphaFoldDB" id="A0A841KPF3"/>
<feature type="domain" description="HTH cro/C1-type" evidence="2">
    <location>
        <begin position="5"/>
        <end position="60"/>
    </location>
</feature>
<dbReference type="InterPro" id="IPR010982">
    <property type="entry name" value="Lambda_DNA-bd_dom_sf"/>
</dbReference>
<gene>
    <name evidence="3" type="ORF">HNQ80_001280</name>
</gene>
<comment type="caution">
    <text evidence="3">The sequence shown here is derived from an EMBL/GenBank/DDBJ whole genome shotgun (WGS) entry which is preliminary data.</text>
</comment>
<keyword evidence="1 3" id="KW-0238">DNA-binding</keyword>
<protein>
    <submittedName>
        <fullName evidence="3">DNA-binding XRE family transcriptional regulator</fullName>
    </submittedName>
</protein>
<dbReference type="SMART" id="SM00530">
    <property type="entry name" value="HTH_XRE"/>
    <property type="match status" value="1"/>
</dbReference>
<dbReference type="InterPro" id="IPR001387">
    <property type="entry name" value="Cro/C1-type_HTH"/>
</dbReference>
<proteinExistence type="predicted"/>
<reference evidence="3 4" key="1">
    <citation type="submission" date="2020-08" db="EMBL/GenBank/DDBJ databases">
        <title>Genomic Encyclopedia of Type Strains, Phase IV (KMG-IV): sequencing the most valuable type-strain genomes for metagenomic binning, comparative biology and taxonomic classification.</title>
        <authorList>
            <person name="Goeker M."/>
        </authorList>
    </citation>
    <scope>NUCLEOTIDE SEQUENCE [LARGE SCALE GENOMIC DNA]</scope>
    <source>
        <strain evidence="3 4">DSM 103526</strain>
    </source>
</reference>
<accession>A0A841KPF3</accession>
<dbReference type="RefSeq" id="WP_243183010.1">
    <property type="nucleotide sequence ID" value="NZ_JACHEN010000006.1"/>
</dbReference>
<dbReference type="PROSITE" id="PS50943">
    <property type="entry name" value="HTH_CROC1"/>
    <property type="match status" value="1"/>
</dbReference>
<dbReference type="GO" id="GO:0003677">
    <property type="term" value="F:DNA binding"/>
    <property type="evidence" value="ECO:0007669"/>
    <property type="project" value="UniProtKB-KW"/>
</dbReference>
<dbReference type="Gene3D" id="1.10.260.40">
    <property type="entry name" value="lambda repressor-like DNA-binding domains"/>
    <property type="match status" value="1"/>
</dbReference>
<dbReference type="CDD" id="cd00093">
    <property type="entry name" value="HTH_XRE"/>
    <property type="match status" value="1"/>
</dbReference>